<evidence type="ECO:0008006" key="5">
    <source>
        <dbReference type="Google" id="ProtNLM"/>
    </source>
</evidence>
<dbReference type="GO" id="GO:0042274">
    <property type="term" value="P:ribosomal small subunit biogenesis"/>
    <property type="evidence" value="ECO:0007669"/>
    <property type="project" value="InterPro"/>
</dbReference>
<evidence type="ECO:0000313" key="3">
    <source>
        <dbReference type="EMBL" id="KAG0469410.1"/>
    </source>
</evidence>
<dbReference type="GO" id="GO:0005634">
    <property type="term" value="C:nucleus"/>
    <property type="evidence" value="ECO:0007669"/>
    <property type="project" value="TreeGrafter"/>
</dbReference>
<organism evidence="3 4">
    <name type="scientific">Vanilla planifolia</name>
    <name type="common">Vanilla</name>
    <dbReference type="NCBI Taxonomy" id="51239"/>
    <lineage>
        <taxon>Eukaryota</taxon>
        <taxon>Viridiplantae</taxon>
        <taxon>Streptophyta</taxon>
        <taxon>Embryophyta</taxon>
        <taxon>Tracheophyta</taxon>
        <taxon>Spermatophyta</taxon>
        <taxon>Magnoliopsida</taxon>
        <taxon>Liliopsida</taxon>
        <taxon>Asparagales</taxon>
        <taxon>Orchidaceae</taxon>
        <taxon>Vanilloideae</taxon>
        <taxon>Vanilleae</taxon>
        <taxon>Vanilla</taxon>
    </lineage>
</organism>
<accession>A0A835QF08</accession>
<feature type="compositionally biased region" description="Basic and acidic residues" evidence="2">
    <location>
        <begin position="475"/>
        <end position="501"/>
    </location>
</feature>
<dbReference type="GO" id="GO:0030688">
    <property type="term" value="C:preribosome, small subunit precursor"/>
    <property type="evidence" value="ECO:0007669"/>
    <property type="project" value="TreeGrafter"/>
</dbReference>
<dbReference type="AlphaFoldDB" id="A0A835QF08"/>
<sequence>MGRKKRPFVDKRTSATFRLIARDTSTFPTNGATLLPNSDRVFLRVDNNPIDVHGILEEDREYHPSDVESSFKENQVNSIFADAPGDTDEEVSFSHSCPRQCTSDLRDRTSGPLPNDVRREILELGLPDDGYNYLQHLREISNAGAGASFYQNNKARLDIVPLDVKAYDASRVRISGDESNDSLYTVASKTVNVKVRKVIDPDVARLLDDSDLSRFDSDAEDLEEDFVLKANLPEESEAEAEELQLATSKIDREKGEEGLTRCELEEASIAEDEFDCSSKPRVCRLLDEQFDMLRLREYDNSDSDDGDYMEPKGQILTAGLHDTLKKCIAGDLEYGGQYRVPGDYAHEKEAQRLPIQLNDSSDVIRRCREYAEKYCDGSLGDEMLIEVDGSSEESEVWDCETIVSTYSNLDNHPGKIQAPENAKRKFVNNLTVNSIKKVDTIELRGKEKLPMEFLARARKPFDKVKKTAVTSLEKEKVKPRSEESKVEKKDRKAAVKEERREARRAKKELKGLYRCETHKAQKIAAVSMPSAMHLM</sequence>
<dbReference type="GO" id="GO:0005829">
    <property type="term" value="C:cytosol"/>
    <property type="evidence" value="ECO:0007669"/>
    <property type="project" value="TreeGrafter"/>
</dbReference>
<proteinExistence type="inferred from homology"/>
<name>A0A835QF08_VANPL</name>
<dbReference type="InterPro" id="IPR007307">
    <property type="entry name" value="Ltv1"/>
</dbReference>
<protein>
    <recommendedName>
        <fullName evidence="5">Protein LTV1 homolog</fullName>
    </recommendedName>
</protein>
<dbReference type="EMBL" id="JADCNL010000008">
    <property type="protein sequence ID" value="KAG0469410.1"/>
    <property type="molecule type" value="Genomic_DNA"/>
</dbReference>
<evidence type="ECO:0000313" key="4">
    <source>
        <dbReference type="Proteomes" id="UP000636800"/>
    </source>
</evidence>
<dbReference type="PANTHER" id="PTHR21531">
    <property type="entry name" value="LOW-TEMPERATURE VIABILITY PROTEIN LTV1-RELATED"/>
    <property type="match status" value="1"/>
</dbReference>
<evidence type="ECO:0000256" key="1">
    <source>
        <dbReference type="ARBA" id="ARBA00009078"/>
    </source>
</evidence>
<comment type="caution">
    <text evidence="3">The sequence shown here is derived from an EMBL/GenBank/DDBJ whole genome shotgun (WGS) entry which is preliminary data.</text>
</comment>
<comment type="similarity">
    <text evidence="1">Belongs to the LTV1 family.</text>
</comment>
<gene>
    <name evidence="3" type="ORF">HPP92_016110</name>
</gene>
<feature type="region of interest" description="Disordered" evidence="2">
    <location>
        <begin position="475"/>
        <end position="505"/>
    </location>
</feature>
<dbReference type="OrthoDB" id="1888829at2759"/>
<dbReference type="PANTHER" id="PTHR21531:SF0">
    <property type="entry name" value="PROTEIN LTV1 HOMOLOG"/>
    <property type="match status" value="1"/>
</dbReference>
<evidence type="ECO:0000256" key="2">
    <source>
        <dbReference type="SAM" id="MobiDB-lite"/>
    </source>
</evidence>
<keyword evidence="4" id="KW-1185">Reference proteome</keyword>
<dbReference type="GO" id="GO:0000056">
    <property type="term" value="P:ribosomal small subunit export from nucleus"/>
    <property type="evidence" value="ECO:0007669"/>
    <property type="project" value="TreeGrafter"/>
</dbReference>
<reference evidence="3 4" key="1">
    <citation type="journal article" date="2020" name="Nat. Food">
        <title>A phased Vanilla planifolia genome enables genetic improvement of flavour and production.</title>
        <authorList>
            <person name="Hasing T."/>
            <person name="Tang H."/>
            <person name="Brym M."/>
            <person name="Khazi F."/>
            <person name="Huang T."/>
            <person name="Chambers A.H."/>
        </authorList>
    </citation>
    <scope>NUCLEOTIDE SEQUENCE [LARGE SCALE GENOMIC DNA]</scope>
    <source>
        <tissue evidence="3">Leaf</tissue>
    </source>
</reference>
<dbReference type="Proteomes" id="UP000636800">
    <property type="component" value="Unassembled WGS sequence"/>
</dbReference>